<feature type="domain" description="Molybdopterin cofactor biosynthesis C (MoaC)" evidence="6">
    <location>
        <begin position="28"/>
        <end position="164"/>
    </location>
</feature>
<dbReference type="OMA" id="IWDMVKS"/>
<dbReference type="GO" id="GO:0006777">
    <property type="term" value="P:Mo-molybdopterin cofactor biosynthetic process"/>
    <property type="evidence" value="ECO:0007669"/>
    <property type="project" value="UniProtKB-KW"/>
</dbReference>
<evidence type="ECO:0000313" key="8">
    <source>
        <dbReference type="Proteomes" id="UP000751190"/>
    </source>
</evidence>
<comment type="catalytic activity">
    <reaction evidence="1">
        <text>(8S)-3',8-cyclo-7,8-dihydroguanosine 5'-triphosphate = cyclic pyranopterin phosphate + diphosphate</text>
        <dbReference type="Rhea" id="RHEA:49580"/>
        <dbReference type="ChEBI" id="CHEBI:33019"/>
        <dbReference type="ChEBI" id="CHEBI:59648"/>
        <dbReference type="ChEBI" id="CHEBI:131766"/>
        <dbReference type="EC" id="4.6.1.17"/>
    </reaction>
</comment>
<dbReference type="OrthoDB" id="429626at2759"/>
<dbReference type="PANTHER" id="PTHR22960:SF29">
    <property type="entry name" value="CYCLIC PYRANOPTERIN MONOPHOSPHATE SYNTHASE"/>
    <property type="match status" value="1"/>
</dbReference>
<keyword evidence="4" id="KW-0501">Molybdenum cofactor biosynthesis</keyword>
<dbReference type="InterPro" id="IPR023045">
    <property type="entry name" value="MoaC"/>
</dbReference>
<dbReference type="InterPro" id="IPR002820">
    <property type="entry name" value="Mopterin_CF_biosynth-C_dom"/>
</dbReference>
<name>A0A8J6CDS7_DIALT</name>
<evidence type="ECO:0000256" key="5">
    <source>
        <dbReference type="ARBA" id="ARBA00023239"/>
    </source>
</evidence>
<organism evidence="7 8">
    <name type="scientific">Diacronema lutheri</name>
    <name type="common">Unicellular marine alga</name>
    <name type="synonym">Monochrysis lutheri</name>
    <dbReference type="NCBI Taxonomy" id="2081491"/>
    <lineage>
        <taxon>Eukaryota</taxon>
        <taxon>Haptista</taxon>
        <taxon>Haptophyta</taxon>
        <taxon>Pavlovophyceae</taxon>
        <taxon>Pavlovales</taxon>
        <taxon>Pavlovaceae</taxon>
        <taxon>Diacronema</taxon>
    </lineage>
</organism>
<dbReference type="CDD" id="cd01420">
    <property type="entry name" value="MoaC_PE"/>
    <property type="match status" value="1"/>
</dbReference>
<sequence>MPAGLRAARRLCTTPRLTHVGADGRARMVNVSDKPQNARRTAVASGVVVLGPVAYPLVAHNALAKGNALAVAELAGVMGAKQTSALIPLCHAVALSDVQVELALEPERHSVRVRATASAVGPTGVEMEALTAVSVAALTLYDMAKGASKAIRIERVHLEAKSGGQSGDYARSTTAE</sequence>
<dbReference type="InterPro" id="IPR036522">
    <property type="entry name" value="MoaC_sf"/>
</dbReference>
<keyword evidence="5" id="KW-0456">Lyase</keyword>
<dbReference type="PANTHER" id="PTHR22960">
    <property type="entry name" value="MOLYBDOPTERIN COFACTOR SYNTHESIS PROTEIN A"/>
    <property type="match status" value="1"/>
</dbReference>
<evidence type="ECO:0000256" key="4">
    <source>
        <dbReference type="ARBA" id="ARBA00023150"/>
    </source>
</evidence>
<dbReference type="InterPro" id="IPR047594">
    <property type="entry name" value="MoaC_bact/euk"/>
</dbReference>
<evidence type="ECO:0000259" key="6">
    <source>
        <dbReference type="Pfam" id="PF01967"/>
    </source>
</evidence>
<reference evidence="7" key="1">
    <citation type="submission" date="2021-05" db="EMBL/GenBank/DDBJ databases">
        <title>The genome of the haptophyte Pavlova lutheri (Diacronema luteri, Pavlovales) - a model for lipid biosynthesis in eukaryotic algae.</title>
        <authorList>
            <person name="Hulatt C.J."/>
            <person name="Posewitz M.C."/>
        </authorList>
    </citation>
    <scope>NUCLEOTIDE SEQUENCE</scope>
    <source>
        <strain evidence="7">NIVA-4/92</strain>
    </source>
</reference>
<evidence type="ECO:0000256" key="1">
    <source>
        <dbReference type="ARBA" id="ARBA00001637"/>
    </source>
</evidence>
<dbReference type="Pfam" id="PF01967">
    <property type="entry name" value="MoaC"/>
    <property type="match status" value="1"/>
</dbReference>
<dbReference type="SUPFAM" id="SSF55040">
    <property type="entry name" value="Molybdenum cofactor biosynthesis protein C, MoaC"/>
    <property type="match status" value="1"/>
</dbReference>
<dbReference type="NCBIfam" id="TIGR00581">
    <property type="entry name" value="moaC"/>
    <property type="match status" value="1"/>
</dbReference>
<dbReference type="UniPathway" id="UPA00344"/>
<accession>A0A8J6CDS7</accession>
<dbReference type="Proteomes" id="UP000751190">
    <property type="component" value="Unassembled WGS sequence"/>
</dbReference>
<gene>
    <name evidence="7" type="ORF">KFE25_009728</name>
</gene>
<dbReference type="EMBL" id="JAGTXO010000001">
    <property type="protein sequence ID" value="KAG8471307.1"/>
    <property type="molecule type" value="Genomic_DNA"/>
</dbReference>
<dbReference type="EC" id="4.6.1.17" evidence="3"/>
<comment type="pathway">
    <text evidence="2">Cofactor biosynthesis; molybdopterin biosynthesis.</text>
</comment>
<dbReference type="GO" id="GO:0061799">
    <property type="term" value="F:cyclic pyranopterin monophosphate synthase activity"/>
    <property type="evidence" value="ECO:0007669"/>
    <property type="project" value="UniProtKB-EC"/>
</dbReference>
<dbReference type="AlphaFoldDB" id="A0A8J6CDS7"/>
<dbReference type="Gene3D" id="3.30.70.640">
    <property type="entry name" value="Molybdopterin cofactor biosynthesis C (MoaC) domain"/>
    <property type="match status" value="1"/>
</dbReference>
<evidence type="ECO:0000256" key="2">
    <source>
        <dbReference type="ARBA" id="ARBA00005046"/>
    </source>
</evidence>
<dbReference type="NCBIfam" id="NF006870">
    <property type="entry name" value="PRK09364.1"/>
    <property type="match status" value="1"/>
</dbReference>
<evidence type="ECO:0000313" key="7">
    <source>
        <dbReference type="EMBL" id="KAG8471307.1"/>
    </source>
</evidence>
<keyword evidence="8" id="KW-1185">Reference proteome</keyword>
<protein>
    <recommendedName>
        <fullName evidence="3">cyclic pyranopterin monophosphate synthase</fullName>
        <ecNumber evidence="3">4.6.1.17</ecNumber>
    </recommendedName>
</protein>
<dbReference type="InterPro" id="IPR050105">
    <property type="entry name" value="MoCo_biosynth_MoaA/MoaC"/>
</dbReference>
<comment type="caution">
    <text evidence="7">The sequence shown here is derived from an EMBL/GenBank/DDBJ whole genome shotgun (WGS) entry which is preliminary data.</text>
</comment>
<proteinExistence type="predicted"/>
<evidence type="ECO:0000256" key="3">
    <source>
        <dbReference type="ARBA" id="ARBA00012575"/>
    </source>
</evidence>